<dbReference type="Proteomes" id="UP000009168">
    <property type="component" value="Unassembled WGS sequence"/>
</dbReference>
<dbReference type="EMBL" id="GG662552">
    <property type="protein sequence ID" value="EAS01928.1"/>
    <property type="molecule type" value="Genomic_DNA"/>
</dbReference>
<sequence length="140" mass="16542">MVGSSLTNKNQVHLQPNIICRLQNRNNAPPPRLSSDELNRLLIQLWKTNRLRAFDDNLSTELRRSLLQQYYKRTSWAYSLLSDDERAYAQKMAFKVMSAWLYIKTEYILDYTENYVRYQVGQRKLLLKNVQNIAVNIKAA</sequence>
<gene>
    <name evidence="1" type="ORF">TTHERM_00787340</name>
</gene>
<dbReference type="InParanoid" id="Q23ZC9"/>
<dbReference type="GeneID" id="7831218"/>
<dbReference type="HOGENOM" id="CLU_1839205_0_0_1"/>
<evidence type="ECO:0000313" key="1">
    <source>
        <dbReference type="EMBL" id="EAS01928.1"/>
    </source>
</evidence>
<organism evidence="1 2">
    <name type="scientific">Tetrahymena thermophila (strain SB210)</name>
    <dbReference type="NCBI Taxonomy" id="312017"/>
    <lineage>
        <taxon>Eukaryota</taxon>
        <taxon>Sar</taxon>
        <taxon>Alveolata</taxon>
        <taxon>Ciliophora</taxon>
        <taxon>Intramacronucleata</taxon>
        <taxon>Oligohymenophorea</taxon>
        <taxon>Hymenostomatida</taxon>
        <taxon>Tetrahymenina</taxon>
        <taxon>Tetrahymenidae</taxon>
        <taxon>Tetrahymena</taxon>
    </lineage>
</organism>
<reference evidence="2" key="1">
    <citation type="journal article" date="2006" name="PLoS Biol.">
        <title>Macronuclear genome sequence of the ciliate Tetrahymena thermophila, a model eukaryote.</title>
        <authorList>
            <person name="Eisen J.A."/>
            <person name="Coyne R.S."/>
            <person name="Wu M."/>
            <person name="Wu D."/>
            <person name="Thiagarajan M."/>
            <person name="Wortman J.R."/>
            <person name="Badger J.H."/>
            <person name="Ren Q."/>
            <person name="Amedeo P."/>
            <person name="Jones K.M."/>
            <person name="Tallon L.J."/>
            <person name="Delcher A.L."/>
            <person name="Salzberg S.L."/>
            <person name="Silva J.C."/>
            <person name="Haas B.J."/>
            <person name="Majoros W.H."/>
            <person name="Farzad M."/>
            <person name="Carlton J.M."/>
            <person name="Smith R.K. Jr."/>
            <person name="Garg J."/>
            <person name="Pearlman R.E."/>
            <person name="Karrer K.M."/>
            <person name="Sun L."/>
            <person name="Manning G."/>
            <person name="Elde N.C."/>
            <person name="Turkewitz A.P."/>
            <person name="Asai D.J."/>
            <person name="Wilkes D.E."/>
            <person name="Wang Y."/>
            <person name="Cai H."/>
            <person name="Collins K."/>
            <person name="Stewart B.A."/>
            <person name="Lee S.R."/>
            <person name="Wilamowska K."/>
            <person name="Weinberg Z."/>
            <person name="Ruzzo W.L."/>
            <person name="Wloga D."/>
            <person name="Gaertig J."/>
            <person name="Frankel J."/>
            <person name="Tsao C.-C."/>
            <person name="Gorovsky M.A."/>
            <person name="Keeling P.J."/>
            <person name="Waller R.F."/>
            <person name="Patron N.J."/>
            <person name="Cherry J.M."/>
            <person name="Stover N.A."/>
            <person name="Krieger C.J."/>
            <person name="del Toro C."/>
            <person name="Ryder H.F."/>
            <person name="Williamson S.C."/>
            <person name="Barbeau R.A."/>
            <person name="Hamilton E.P."/>
            <person name="Orias E."/>
        </authorList>
    </citation>
    <scope>NUCLEOTIDE SEQUENCE [LARGE SCALE GENOMIC DNA]</scope>
    <source>
        <strain evidence="2">SB210</strain>
    </source>
</reference>
<name>Q23ZC9_TETTS</name>
<protein>
    <submittedName>
        <fullName evidence="1">Uncharacterized protein</fullName>
    </submittedName>
</protein>
<dbReference type="AlphaFoldDB" id="Q23ZC9"/>
<keyword evidence="2" id="KW-1185">Reference proteome</keyword>
<dbReference type="RefSeq" id="XP_001022173.1">
    <property type="nucleotide sequence ID" value="XM_001022173.1"/>
</dbReference>
<evidence type="ECO:0000313" key="2">
    <source>
        <dbReference type="Proteomes" id="UP000009168"/>
    </source>
</evidence>
<dbReference type="KEGG" id="tet:TTHERM_00787340"/>
<accession>Q23ZC9</accession>
<proteinExistence type="predicted"/>